<keyword evidence="2" id="KW-1185">Reference proteome</keyword>
<proteinExistence type="predicted"/>
<dbReference type="AlphaFoldDB" id="A0A4V2K765"/>
<feature type="non-terminal residue" evidence="1">
    <location>
        <position position="1"/>
    </location>
</feature>
<name>A0A4V2K765_9APHY</name>
<gene>
    <name evidence="1" type="ORF">BD310DRAFT_934878</name>
</gene>
<reference evidence="1 2" key="1">
    <citation type="submission" date="2019-01" db="EMBL/GenBank/DDBJ databases">
        <title>Draft genome sequences of three monokaryotic isolates of the white-rot basidiomycete fungus Dichomitus squalens.</title>
        <authorList>
            <consortium name="DOE Joint Genome Institute"/>
            <person name="Lopez S.C."/>
            <person name="Andreopoulos B."/>
            <person name="Pangilinan J."/>
            <person name="Lipzen A."/>
            <person name="Riley R."/>
            <person name="Ahrendt S."/>
            <person name="Ng V."/>
            <person name="Barry K."/>
            <person name="Daum C."/>
            <person name="Grigoriev I.V."/>
            <person name="Hilden K.S."/>
            <person name="Makela M.R."/>
            <person name="de Vries R.P."/>
        </authorList>
    </citation>
    <scope>NUCLEOTIDE SEQUENCE [LARGE SCALE GENOMIC DNA]</scope>
    <source>
        <strain evidence="1 2">CBS 464.89</strain>
    </source>
</reference>
<dbReference type="EMBL" id="ML145179">
    <property type="protein sequence ID" value="TBU54918.1"/>
    <property type="molecule type" value="Genomic_DNA"/>
</dbReference>
<protein>
    <submittedName>
        <fullName evidence="1">Uncharacterized protein</fullName>
    </submittedName>
</protein>
<evidence type="ECO:0000313" key="2">
    <source>
        <dbReference type="Proteomes" id="UP000292082"/>
    </source>
</evidence>
<accession>A0A4V2K765</accession>
<organism evidence="1 2">
    <name type="scientific">Dichomitus squalens</name>
    <dbReference type="NCBI Taxonomy" id="114155"/>
    <lineage>
        <taxon>Eukaryota</taxon>
        <taxon>Fungi</taxon>
        <taxon>Dikarya</taxon>
        <taxon>Basidiomycota</taxon>
        <taxon>Agaricomycotina</taxon>
        <taxon>Agaricomycetes</taxon>
        <taxon>Polyporales</taxon>
        <taxon>Polyporaceae</taxon>
        <taxon>Dichomitus</taxon>
    </lineage>
</organism>
<evidence type="ECO:0000313" key="1">
    <source>
        <dbReference type="EMBL" id="TBU54918.1"/>
    </source>
</evidence>
<sequence>SRRRDGATYCMPLRRKSMGMAVLMAVSRLVRLVLASRRLPLTRILAFLYGDAISRTSRARRKRRNWQRRASAL</sequence>
<dbReference type="Proteomes" id="UP000292082">
    <property type="component" value="Unassembled WGS sequence"/>
</dbReference>